<evidence type="ECO:0000313" key="3">
    <source>
        <dbReference type="EMBL" id="PNX82096.1"/>
    </source>
</evidence>
<reference evidence="3 4" key="1">
    <citation type="journal article" date="2014" name="Am. J. Bot.">
        <title>Genome assembly and annotation for red clover (Trifolium pratense; Fabaceae).</title>
        <authorList>
            <person name="Istvanek J."/>
            <person name="Jaros M."/>
            <person name="Krenek A."/>
            <person name="Repkova J."/>
        </authorList>
    </citation>
    <scope>NUCLEOTIDE SEQUENCE [LARGE SCALE GENOMIC DNA]</scope>
    <source>
        <strain evidence="4">cv. Tatra</strain>
        <tissue evidence="3">Young leaves</tissue>
    </source>
</reference>
<comment type="cofactor">
    <cofactor evidence="1">
        <name>FMN</name>
        <dbReference type="ChEBI" id="CHEBI:58210"/>
    </cofactor>
</comment>
<evidence type="ECO:0000313" key="4">
    <source>
        <dbReference type="Proteomes" id="UP000236291"/>
    </source>
</evidence>
<organism evidence="3 4">
    <name type="scientific">Trifolium pratense</name>
    <name type="common">Red clover</name>
    <dbReference type="NCBI Taxonomy" id="57577"/>
    <lineage>
        <taxon>Eukaryota</taxon>
        <taxon>Viridiplantae</taxon>
        <taxon>Streptophyta</taxon>
        <taxon>Embryophyta</taxon>
        <taxon>Tracheophyta</taxon>
        <taxon>Spermatophyta</taxon>
        <taxon>Magnoliopsida</taxon>
        <taxon>eudicotyledons</taxon>
        <taxon>Gunneridae</taxon>
        <taxon>Pentapetalae</taxon>
        <taxon>rosids</taxon>
        <taxon>fabids</taxon>
        <taxon>Fabales</taxon>
        <taxon>Fabaceae</taxon>
        <taxon>Papilionoideae</taxon>
        <taxon>50 kb inversion clade</taxon>
        <taxon>NPAAA clade</taxon>
        <taxon>Hologalegina</taxon>
        <taxon>IRL clade</taxon>
        <taxon>Trifolieae</taxon>
        <taxon>Trifolium</taxon>
    </lineage>
</organism>
<name>A0A2K3LU90_TRIPR</name>
<dbReference type="GO" id="GO:0016491">
    <property type="term" value="F:oxidoreductase activity"/>
    <property type="evidence" value="ECO:0007669"/>
    <property type="project" value="InterPro"/>
</dbReference>
<dbReference type="EMBL" id="ASHM01041260">
    <property type="protein sequence ID" value="PNX82096.1"/>
    <property type="molecule type" value="Genomic_DNA"/>
</dbReference>
<evidence type="ECO:0000256" key="1">
    <source>
        <dbReference type="ARBA" id="ARBA00001917"/>
    </source>
</evidence>
<proteinExistence type="predicted"/>
<comment type="caution">
    <text evidence="3">The sequence shown here is derived from an EMBL/GenBank/DDBJ whole genome shotgun (WGS) entry which is preliminary data.</text>
</comment>
<dbReference type="Proteomes" id="UP000236291">
    <property type="component" value="Unassembled WGS sequence"/>
</dbReference>
<evidence type="ECO:0000259" key="2">
    <source>
        <dbReference type="Pfam" id="PF01070"/>
    </source>
</evidence>
<dbReference type="AlphaFoldDB" id="A0A2K3LU90"/>
<dbReference type="SUPFAM" id="SSF51412">
    <property type="entry name" value="Inosine monophosphate dehydrogenase (IMPDH)"/>
    <property type="match status" value="1"/>
</dbReference>
<dbReference type="InterPro" id="IPR000262">
    <property type="entry name" value="FMN-dep_DH"/>
</dbReference>
<protein>
    <submittedName>
        <fullName evidence="3">Peroxisomal (S)-2-hydroxy-acid oxidase glo1</fullName>
    </submittedName>
</protein>
<feature type="domain" description="FMN-dependent dehydrogenase" evidence="2">
    <location>
        <begin position="71"/>
        <end position="109"/>
    </location>
</feature>
<reference evidence="3 4" key="2">
    <citation type="journal article" date="2017" name="Front. Plant Sci.">
        <title>Gene Classification and Mining of Molecular Markers Useful in Red Clover (Trifolium pratense) Breeding.</title>
        <authorList>
            <person name="Istvanek J."/>
            <person name="Dluhosova J."/>
            <person name="Dluhos P."/>
            <person name="Patkova L."/>
            <person name="Nedelnik J."/>
            <person name="Repkova J."/>
        </authorList>
    </citation>
    <scope>NUCLEOTIDE SEQUENCE [LARGE SCALE GENOMIC DNA]</scope>
    <source>
        <strain evidence="4">cv. Tatra</strain>
        <tissue evidence="3">Young leaves</tissue>
    </source>
</reference>
<dbReference type="Gene3D" id="3.20.20.70">
    <property type="entry name" value="Aldolase class I"/>
    <property type="match status" value="1"/>
</dbReference>
<sequence length="112" mass="12281">MGCSVCSIHLVDQLISQEFSLLVIKYFVDNWFIELAFKNGQHCAAVPKVQNWKGKRQIHAFVVGSGAVVEVTELAIHVGVVGIIVSKHGARKLDYVSATIMALDVCESKVLK</sequence>
<gene>
    <name evidence="3" type="ORF">L195_g038123</name>
</gene>
<dbReference type="InterPro" id="IPR013785">
    <property type="entry name" value="Aldolase_TIM"/>
</dbReference>
<accession>A0A2K3LU90</accession>
<dbReference type="Pfam" id="PF01070">
    <property type="entry name" value="FMN_dh"/>
    <property type="match status" value="1"/>
</dbReference>